<evidence type="ECO:0008006" key="3">
    <source>
        <dbReference type="Google" id="ProtNLM"/>
    </source>
</evidence>
<organism evidence="1 2">
    <name type="scientific">Gaiella occulta</name>
    <dbReference type="NCBI Taxonomy" id="1002870"/>
    <lineage>
        <taxon>Bacteria</taxon>
        <taxon>Bacillati</taxon>
        <taxon>Actinomycetota</taxon>
        <taxon>Thermoleophilia</taxon>
        <taxon>Gaiellales</taxon>
        <taxon>Gaiellaceae</taxon>
        <taxon>Gaiella</taxon>
    </lineage>
</organism>
<reference evidence="2" key="2">
    <citation type="journal article" date="2019" name="MicrobiologyOpen">
        <title>High-quality draft genome sequence of Gaiella occulta isolated from a 150 meter deep mineral water borehole and comparison with the genome sequences of other deep-branching lineages of the phylum Actinobacteria.</title>
        <authorList>
            <person name="Severino R."/>
            <person name="Froufe H.J.C."/>
            <person name="Barroso C."/>
            <person name="Albuquerque L."/>
            <person name="Lobo-da-Cunha A."/>
            <person name="da Costa M.S."/>
            <person name="Egas C."/>
        </authorList>
    </citation>
    <scope>NUCLEOTIDE SEQUENCE [LARGE SCALE GENOMIC DNA]</scope>
    <source>
        <strain evidence="2">F2-233</strain>
    </source>
</reference>
<reference evidence="1 2" key="1">
    <citation type="submission" date="2018-07" db="EMBL/GenBank/DDBJ databases">
        <title>High-quality-draft genome sequence of Gaiella occulta.</title>
        <authorList>
            <person name="Severino R."/>
            <person name="Froufe H.J.C."/>
            <person name="Rainey F.A."/>
            <person name="Barroso C."/>
            <person name="Albuquerque L."/>
            <person name="Lobo-Da-Cunha A."/>
            <person name="Da Costa M.S."/>
            <person name="Egas C."/>
        </authorList>
    </citation>
    <scope>NUCLEOTIDE SEQUENCE [LARGE SCALE GENOMIC DNA]</scope>
    <source>
        <strain evidence="1 2">F2-233</strain>
    </source>
</reference>
<accession>A0A7M2YY15</accession>
<proteinExistence type="predicted"/>
<name>A0A7M2YY15_9ACTN</name>
<dbReference type="RefSeq" id="WP_114795224.1">
    <property type="nucleotide sequence ID" value="NZ_QQZY01000002.1"/>
</dbReference>
<gene>
    <name evidence="1" type="ORF">Gocc_0758</name>
</gene>
<sequence length="118" mass="13005">MALFSRKPAAPAARDLRRERRALLLLRDERLHELGGLTLEMYRRDRFDESLVVERCAELVAIEARASEIDALLAGARGLRRRGAAICACGAPVLIGARFCPSCGRSLIEEQGAEAESR</sequence>
<keyword evidence="2" id="KW-1185">Reference proteome</keyword>
<dbReference type="EMBL" id="QQZY01000002">
    <property type="protein sequence ID" value="RDI74960.1"/>
    <property type="molecule type" value="Genomic_DNA"/>
</dbReference>
<dbReference type="AlphaFoldDB" id="A0A7M2YY15"/>
<dbReference type="Proteomes" id="UP000254134">
    <property type="component" value="Unassembled WGS sequence"/>
</dbReference>
<protein>
    <recommendedName>
        <fullName evidence="3">Zinc ribbon domain-containing protein</fullName>
    </recommendedName>
</protein>
<evidence type="ECO:0000313" key="2">
    <source>
        <dbReference type="Proteomes" id="UP000254134"/>
    </source>
</evidence>
<evidence type="ECO:0000313" key="1">
    <source>
        <dbReference type="EMBL" id="RDI74960.1"/>
    </source>
</evidence>
<comment type="caution">
    <text evidence="1">The sequence shown here is derived from an EMBL/GenBank/DDBJ whole genome shotgun (WGS) entry which is preliminary data.</text>
</comment>